<feature type="transmembrane region" description="Helical" evidence="2">
    <location>
        <begin position="768"/>
        <end position="785"/>
    </location>
</feature>
<feature type="region of interest" description="Disordered" evidence="1">
    <location>
        <begin position="249"/>
        <end position="271"/>
    </location>
</feature>
<feature type="compositionally biased region" description="Polar residues" evidence="1">
    <location>
        <begin position="249"/>
        <end position="264"/>
    </location>
</feature>
<feature type="region of interest" description="Disordered" evidence="1">
    <location>
        <begin position="12"/>
        <end position="74"/>
    </location>
</feature>
<feature type="compositionally biased region" description="Polar residues" evidence="1">
    <location>
        <begin position="706"/>
        <end position="727"/>
    </location>
</feature>
<feature type="compositionally biased region" description="Basic and acidic residues" evidence="1">
    <location>
        <begin position="612"/>
        <end position="636"/>
    </location>
</feature>
<feature type="compositionally biased region" description="Polar residues" evidence="1">
    <location>
        <begin position="357"/>
        <end position="378"/>
    </location>
</feature>
<feature type="compositionally biased region" description="Low complexity" evidence="1">
    <location>
        <begin position="511"/>
        <end position="527"/>
    </location>
</feature>
<evidence type="ECO:0000313" key="3">
    <source>
        <dbReference type="EMBL" id="KAF5325038.1"/>
    </source>
</evidence>
<keyword evidence="2" id="KW-1133">Transmembrane helix</keyword>
<feature type="region of interest" description="Disordered" evidence="1">
    <location>
        <begin position="351"/>
        <end position="378"/>
    </location>
</feature>
<comment type="caution">
    <text evidence="3">The sequence shown here is derived from an EMBL/GenBank/DDBJ whole genome shotgun (WGS) entry which is preliminary data.</text>
</comment>
<gene>
    <name evidence="3" type="ORF">D9619_009592</name>
</gene>
<dbReference type="AlphaFoldDB" id="A0A8H5BKY7"/>
<proteinExistence type="predicted"/>
<sequence length="1013" mass="109499">MFAFFSRLRIPGANDQAHDDGDDASSLNRSLSLPWPVTESSTRRPVTSPPARRDITSPAAAGHPPAHGAGVTSLSNGLVISNPIPRSHTSSLTGFSDYHTASSGSVHGASPANVYGRPPRASQPKAVPWYEHEKARKLMQRSSAQGSGSSTSLYAPPQVVRLDSEAVVPNSRIEDGEDSPPPKYVARQDVTEARYLSRGVPPNSSAQVPAQTAYVAQPFNTTQDDTEENSEFRASLFDSDPEEVTPTQAQFTHSNTSSVTSLSQFPKPPGTTMPKSRWNLKLQLHGAATSGPRGIGDPHLQDTDQHLPQDYSGQGPGHRPPAGPLQVGAGVDTDVYRNAYNYLNAAQLSPIPERDYTSPTTESPGAQLSKNLQKRSPGNESLASLIMGSAKDAAEKEPPRQRNGTGRSGSGGSVATINGSDLTRPSPIYSSPFLTRQLNRTVSQSSTRSDSQSQHLPTPAHTQPPTPITAQTPVQSLPAGMRPTLGMTHVSTAVPRANASSTPPGLKEVVTTPTSAGTNATTATNGTIYHTPISPQQTPTATGASPTTPSLLAGANPATLTNVPAITPTGASDSSNPTVGSRPRGFPKIPSLPTIAPLDWRSSVFGSVAPRGSREVRLSGADHTRKGLKGDIHRLPAIDGSPEVEHDDDDDDEEIEEDMDDDEYDHESLHAASFVTAGTNDGNEHVEKGKSIEHDVEEGFELSTMNGRNVTASPPRTGASPQDSVANESFIDRRWERDAALTTSPTPSKRNSPRWPVRFSKRKSRPSPAFWTFWFGFIFPILWLIGGWHFTNIGELPPRVTIVEWYFWNSTWGISACMQGISYRLFGCCLRNKAPGAGQKLKKTHKKQGSEDSTNSVPQTPGQRRKGKRRSGSHAPVRTGQVYPALPRWVADKQSSDDGRMRLNDPKRSLRGISYGYPFISRPMNSQDSAHLAPTSSTMGTLRRIFCSPNRVLDLLYGVKLQEVRGRPESGRRMFDPWIQRCRYALCYALILVGAGLCTASVYLIAINTRKME</sequence>
<feature type="transmembrane region" description="Helical" evidence="2">
    <location>
        <begin position="982"/>
        <end position="1006"/>
    </location>
</feature>
<feature type="region of interest" description="Disordered" evidence="1">
    <location>
        <begin position="287"/>
        <end position="329"/>
    </location>
</feature>
<feature type="compositionally biased region" description="Acidic residues" evidence="1">
    <location>
        <begin position="645"/>
        <end position="660"/>
    </location>
</feature>
<feature type="region of interest" description="Disordered" evidence="1">
    <location>
        <begin position="839"/>
        <end position="878"/>
    </location>
</feature>
<reference evidence="3 4" key="1">
    <citation type="journal article" date="2020" name="ISME J.">
        <title>Uncovering the hidden diversity of litter-decomposition mechanisms in mushroom-forming fungi.</title>
        <authorList>
            <person name="Floudas D."/>
            <person name="Bentzer J."/>
            <person name="Ahren D."/>
            <person name="Johansson T."/>
            <person name="Persson P."/>
            <person name="Tunlid A."/>
        </authorList>
    </citation>
    <scope>NUCLEOTIDE SEQUENCE [LARGE SCALE GENOMIC DNA]</scope>
    <source>
        <strain evidence="3 4">CBS 101986</strain>
    </source>
</reference>
<feature type="compositionally biased region" description="Low complexity" evidence="1">
    <location>
        <begin position="535"/>
        <end position="550"/>
    </location>
</feature>
<evidence type="ECO:0000256" key="1">
    <source>
        <dbReference type="SAM" id="MobiDB-lite"/>
    </source>
</evidence>
<organism evidence="3 4">
    <name type="scientific">Psilocybe cf. subviscida</name>
    <dbReference type="NCBI Taxonomy" id="2480587"/>
    <lineage>
        <taxon>Eukaryota</taxon>
        <taxon>Fungi</taxon>
        <taxon>Dikarya</taxon>
        <taxon>Basidiomycota</taxon>
        <taxon>Agaricomycotina</taxon>
        <taxon>Agaricomycetes</taxon>
        <taxon>Agaricomycetidae</taxon>
        <taxon>Agaricales</taxon>
        <taxon>Agaricineae</taxon>
        <taxon>Strophariaceae</taxon>
        <taxon>Psilocybe</taxon>
    </lineage>
</organism>
<feature type="region of interest" description="Disordered" evidence="1">
    <location>
        <begin position="741"/>
        <end position="762"/>
    </location>
</feature>
<dbReference type="Proteomes" id="UP000567179">
    <property type="component" value="Unassembled WGS sequence"/>
</dbReference>
<feature type="region of interest" description="Disordered" evidence="1">
    <location>
        <begin position="102"/>
        <end position="125"/>
    </location>
</feature>
<dbReference type="OrthoDB" id="3251367at2759"/>
<feature type="region of interest" description="Disordered" evidence="1">
    <location>
        <begin position="612"/>
        <end position="660"/>
    </location>
</feature>
<feature type="compositionally biased region" description="Polar residues" evidence="1">
    <location>
        <begin position="851"/>
        <end position="862"/>
    </location>
</feature>
<keyword evidence="4" id="KW-1185">Reference proteome</keyword>
<keyword evidence="2" id="KW-0472">Membrane</keyword>
<feature type="compositionally biased region" description="Polar residues" evidence="1">
    <location>
        <begin position="741"/>
        <end position="750"/>
    </location>
</feature>
<feature type="compositionally biased region" description="Polar residues" evidence="1">
    <location>
        <begin position="558"/>
        <end position="579"/>
    </location>
</feature>
<feature type="region of interest" description="Disordered" evidence="1">
    <location>
        <begin position="390"/>
        <end position="588"/>
    </location>
</feature>
<feature type="compositionally biased region" description="Polar residues" evidence="1">
    <location>
        <begin position="415"/>
        <end position="442"/>
    </location>
</feature>
<name>A0A8H5BKY7_9AGAR</name>
<feature type="region of interest" description="Disordered" evidence="1">
    <location>
        <begin position="706"/>
        <end position="728"/>
    </location>
</feature>
<feature type="compositionally biased region" description="Low complexity" evidence="1">
    <location>
        <begin position="58"/>
        <end position="70"/>
    </location>
</feature>
<feature type="compositionally biased region" description="Basic residues" evidence="1">
    <location>
        <begin position="863"/>
        <end position="872"/>
    </location>
</feature>
<feature type="compositionally biased region" description="Low complexity" evidence="1">
    <location>
        <begin position="443"/>
        <end position="461"/>
    </location>
</feature>
<protein>
    <submittedName>
        <fullName evidence="3">Uncharacterized protein</fullName>
    </submittedName>
</protein>
<keyword evidence="2" id="KW-0812">Transmembrane</keyword>
<accession>A0A8H5BKY7</accession>
<evidence type="ECO:0000313" key="4">
    <source>
        <dbReference type="Proteomes" id="UP000567179"/>
    </source>
</evidence>
<dbReference type="EMBL" id="JAACJJ010000015">
    <property type="protein sequence ID" value="KAF5325038.1"/>
    <property type="molecule type" value="Genomic_DNA"/>
</dbReference>
<evidence type="ECO:0000256" key="2">
    <source>
        <dbReference type="SAM" id="Phobius"/>
    </source>
</evidence>